<evidence type="ECO:0000259" key="5">
    <source>
        <dbReference type="PROSITE" id="PS50931"/>
    </source>
</evidence>
<keyword evidence="8" id="KW-1185">Reference proteome</keyword>
<comment type="similarity">
    <text evidence="1">Belongs to the LysR transcriptional regulatory family.</text>
</comment>
<dbReference type="PRINTS" id="PR00039">
    <property type="entry name" value="HTHLYSR"/>
</dbReference>
<evidence type="ECO:0000313" key="6">
    <source>
        <dbReference type="EMBL" id="KQK29218.1"/>
    </source>
</evidence>
<dbReference type="GO" id="GO:0003700">
    <property type="term" value="F:DNA-binding transcription factor activity"/>
    <property type="evidence" value="ECO:0007669"/>
    <property type="project" value="InterPro"/>
</dbReference>
<organism evidence="6 8">
    <name type="scientific">Bosea thiooxidans</name>
    <dbReference type="NCBI Taxonomy" id="53254"/>
    <lineage>
        <taxon>Bacteria</taxon>
        <taxon>Pseudomonadati</taxon>
        <taxon>Pseudomonadota</taxon>
        <taxon>Alphaproteobacteria</taxon>
        <taxon>Hyphomicrobiales</taxon>
        <taxon>Boseaceae</taxon>
        <taxon>Bosea</taxon>
    </lineage>
</organism>
<accession>A0A0Q3SUZ4</accession>
<protein>
    <submittedName>
        <fullName evidence="7">Aminoethylphosphonate catabolism associated LysR family transcriptional regulator</fullName>
    </submittedName>
</protein>
<dbReference type="SUPFAM" id="SSF53850">
    <property type="entry name" value="Periplasmic binding protein-like II"/>
    <property type="match status" value="1"/>
</dbReference>
<evidence type="ECO:0000256" key="1">
    <source>
        <dbReference type="ARBA" id="ARBA00009437"/>
    </source>
</evidence>
<dbReference type="PROSITE" id="PS50931">
    <property type="entry name" value="HTH_LYSR"/>
    <property type="match status" value="1"/>
</dbReference>
<dbReference type="SUPFAM" id="SSF46785">
    <property type="entry name" value="Winged helix' DNA-binding domain"/>
    <property type="match status" value="1"/>
</dbReference>
<reference evidence="6 8" key="1">
    <citation type="submission" date="2015-10" db="EMBL/GenBank/DDBJ databases">
        <title>Draft genome of Bosea thiooxidans.</title>
        <authorList>
            <person name="Wang X."/>
        </authorList>
    </citation>
    <scope>NUCLEOTIDE SEQUENCE [LARGE SCALE GENOMIC DNA]</scope>
    <source>
        <strain evidence="6 8">CGMCC 9174</strain>
    </source>
</reference>
<dbReference type="Proteomes" id="UP000051562">
    <property type="component" value="Unassembled WGS sequence"/>
</dbReference>
<dbReference type="FunFam" id="1.10.10.10:FF:000001">
    <property type="entry name" value="LysR family transcriptional regulator"/>
    <property type="match status" value="1"/>
</dbReference>
<dbReference type="PANTHER" id="PTHR30126:SF94">
    <property type="entry name" value="LYSR FAMILY TRANSCRIPTIONAL REGULATOR"/>
    <property type="match status" value="1"/>
</dbReference>
<dbReference type="EMBL" id="LMAR01000051">
    <property type="protein sequence ID" value="KQK29218.1"/>
    <property type="molecule type" value="Genomic_DNA"/>
</dbReference>
<evidence type="ECO:0000313" key="8">
    <source>
        <dbReference type="Proteomes" id="UP000051562"/>
    </source>
</evidence>
<reference evidence="7 9" key="2">
    <citation type="submission" date="2017-02" db="EMBL/GenBank/DDBJ databases">
        <authorList>
            <person name="Peterson S.W."/>
        </authorList>
    </citation>
    <scope>NUCLEOTIDE SEQUENCE [LARGE SCALE GENOMIC DNA]</scope>
    <source>
        <strain evidence="7 9">DSM 9653</strain>
    </source>
</reference>
<gene>
    <name evidence="6" type="ORF">ARD30_18445</name>
    <name evidence="7" type="ORF">SAMN05660750_00597</name>
</gene>
<proteinExistence type="inferred from homology"/>
<sequence>MAISYSGLAAFHAVAEAESFTGAARARHVSQPTLSAQVRSLEESYGVRLFDRIGRQTRLTPLGQNLFVITSRLFAAQDEAQALLAGTRTLQRGHLRIAADSATHVMAALARMRSKYPGLTFSLTIGNSSEVVSQIMDFAADVAITARPISDPQIHVLKLRSDVLVAFVASDHRLAAHRSIPIEAFSGEDVVLRERGSITREVFETRLSSAGIRPANLLEVQSREAVREAVAAGFGIGITFDSEFRADPQLTRLKVTGADLAVGEYAVCRTERRRLPLVRSFFETVLEQVAEA</sequence>
<evidence type="ECO:0000256" key="3">
    <source>
        <dbReference type="ARBA" id="ARBA00023125"/>
    </source>
</evidence>
<dbReference type="OrthoDB" id="9803735at2"/>
<dbReference type="RefSeq" id="WP_055729388.1">
    <property type="nucleotide sequence ID" value="NZ_FUYX01000001.1"/>
</dbReference>
<dbReference type="Proteomes" id="UP000190130">
    <property type="component" value="Unassembled WGS sequence"/>
</dbReference>
<feature type="domain" description="HTH lysR-type" evidence="5">
    <location>
        <begin position="3"/>
        <end position="60"/>
    </location>
</feature>
<evidence type="ECO:0000313" key="9">
    <source>
        <dbReference type="Proteomes" id="UP000190130"/>
    </source>
</evidence>
<dbReference type="Gene3D" id="3.40.190.290">
    <property type="match status" value="1"/>
</dbReference>
<dbReference type="EMBL" id="FUYX01000001">
    <property type="protein sequence ID" value="SKB40293.1"/>
    <property type="molecule type" value="Genomic_DNA"/>
</dbReference>
<dbReference type="STRING" id="53254.SAMN05660750_00597"/>
<dbReference type="InterPro" id="IPR036390">
    <property type="entry name" value="WH_DNA-bd_sf"/>
</dbReference>
<keyword evidence="3" id="KW-0238">DNA-binding</keyword>
<dbReference type="Pfam" id="PF03466">
    <property type="entry name" value="LysR_substrate"/>
    <property type="match status" value="1"/>
</dbReference>
<keyword evidence="2" id="KW-0805">Transcription regulation</keyword>
<dbReference type="Gene3D" id="1.10.10.10">
    <property type="entry name" value="Winged helix-like DNA-binding domain superfamily/Winged helix DNA-binding domain"/>
    <property type="match status" value="1"/>
</dbReference>
<evidence type="ECO:0000313" key="7">
    <source>
        <dbReference type="EMBL" id="SKB40293.1"/>
    </source>
</evidence>
<dbReference type="PANTHER" id="PTHR30126">
    <property type="entry name" value="HTH-TYPE TRANSCRIPTIONAL REGULATOR"/>
    <property type="match status" value="1"/>
</dbReference>
<dbReference type="GO" id="GO:0000976">
    <property type="term" value="F:transcription cis-regulatory region binding"/>
    <property type="evidence" value="ECO:0007669"/>
    <property type="project" value="TreeGrafter"/>
</dbReference>
<name>A0A0Q3SUZ4_9HYPH</name>
<dbReference type="AlphaFoldDB" id="A0A0Q3SUZ4"/>
<dbReference type="InterPro" id="IPR036388">
    <property type="entry name" value="WH-like_DNA-bd_sf"/>
</dbReference>
<dbReference type="InterPro" id="IPR005119">
    <property type="entry name" value="LysR_subst-bd"/>
</dbReference>
<dbReference type="Pfam" id="PF00126">
    <property type="entry name" value="HTH_1"/>
    <property type="match status" value="1"/>
</dbReference>
<keyword evidence="4" id="KW-0804">Transcription</keyword>
<evidence type="ECO:0000256" key="4">
    <source>
        <dbReference type="ARBA" id="ARBA00023163"/>
    </source>
</evidence>
<dbReference type="InterPro" id="IPR000847">
    <property type="entry name" value="LysR_HTH_N"/>
</dbReference>
<evidence type="ECO:0000256" key="2">
    <source>
        <dbReference type="ARBA" id="ARBA00023015"/>
    </source>
</evidence>